<dbReference type="PANTHER" id="PTHR21391">
    <property type="entry name" value="AT04489P-RELATED"/>
    <property type="match status" value="1"/>
</dbReference>
<dbReference type="Gene3D" id="1.25.40.10">
    <property type="entry name" value="Tetratricopeptide repeat domain"/>
    <property type="match status" value="1"/>
</dbReference>
<feature type="region of interest" description="Disordered" evidence="2">
    <location>
        <begin position="162"/>
        <end position="182"/>
    </location>
</feature>
<dbReference type="AlphaFoldDB" id="A0AAV8W929"/>
<dbReference type="SUPFAM" id="SSF48452">
    <property type="entry name" value="TPR-like"/>
    <property type="match status" value="1"/>
</dbReference>
<organism evidence="3 4">
    <name type="scientific">Exocentrus adspersus</name>
    <dbReference type="NCBI Taxonomy" id="1586481"/>
    <lineage>
        <taxon>Eukaryota</taxon>
        <taxon>Metazoa</taxon>
        <taxon>Ecdysozoa</taxon>
        <taxon>Arthropoda</taxon>
        <taxon>Hexapoda</taxon>
        <taxon>Insecta</taxon>
        <taxon>Pterygota</taxon>
        <taxon>Neoptera</taxon>
        <taxon>Endopterygota</taxon>
        <taxon>Coleoptera</taxon>
        <taxon>Polyphaga</taxon>
        <taxon>Cucujiformia</taxon>
        <taxon>Chrysomeloidea</taxon>
        <taxon>Cerambycidae</taxon>
        <taxon>Lamiinae</taxon>
        <taxon>Acanthocinini</taxon>
        <taxon>Exocentrus</taxon>
    </lineage>
</organism>
<dbReference type="PROSITE" id="PS50005">
    <property type="entry name" value="TPR"/>
    <property type="match status" value="1"/>
</dbReference>
<evidence type="ECO:0000313" key="4">
    <source>
        <dbReference type="Proteomes" id="UP001159042"/>
    </source>
</evidence>
<protein>
    <recommendedName>
        <fullName evidence="5">Tetratricopeptide repeat protein 25</fullName>
    </recommendedName>
</protein>
<feature type="repeat" description="TPR" evidence="1">
    <location>
        <begin position="17"/>
        <end position="50"/>
    </location>
</feature>
<comment type="caution">
    <text evidence="3">The sequence shown here is derived from an EMBL/GenBank/DDBJ whole genome shotgun (WGS) entry which is preliminary data.</text>
</comment>
<feature type="compositionally biased region" description="Basic and acidic residues" evidence="2">
    <location>
        <begin position="667"/>
        <end position="676"/>
    </location>
</feature>
<name>A0AAV8W929_9CUCU</name>
<evidence type="ECO:0000256" key="1">
    <source>
        <dbReference type="PROSITE-ProRule" id="PRU00339"/>
    </source>
</evidence>
<feature type="compositionally biased region" description="Polar residues" evidence="2">
    <location>
        <begin position="655"/>
        <end position="666"/>
    </location>
</feature>
<gene>
    <name evidence="3" type="ORF">NQ315_007751</name>
</gene>
<keyword evidence="1" id="KW-0802">TPR repeat</keyword>
<dbReference type="Proteomes" id="UP001159042">
    <property type="component" value="Unassembled WGS sequence"/>
</dbReference>
<evidence type="ECO:0000313" key="3">
    <source>
        <dbReference type="EMBL" id="KAJ8922716.1"/>
    </source>
</evidence>
<dbReference type="PANTHER" id="PTHR21391:SF0">
    <property type="entry name" value="AT04489P-RELATED"/>
    <property type="match status" value="1"/>
</dbReference>
<evidence type="ECO:0008006" key="5">
    <source>
        <dbReference type="Google" id="ProtNLM"/>
    </source>
</evidence>
<feature type="region of interest" description="Disordered" evidence="2">
    <location>
        <begin position="642"/>
        <end position="676"/>
    </location>
</feature>
<dbReference type="InterPro" id="IPR019734">
    <property type="entry name" value="TPR_rpt"/>
</dbReference>
<evidence type="ECO:0000256" key="2">
    <source>
        <dbReference type="SAM" id="MobiDB-lite"/>
    </source>
</evidence>
<accession>A0AAV8W929</accession>
<proteinExistence type="predicted"/>
<sequence>MAMSMQFGKKEEVYGFQTLFRELGYYISRLEQYERSLKFFDEAIKNTPLDKRALIGRSRARAKACLYEGAIDDVNKALKIHPDDLVVLADKALNTYLNCEFEEGLVQNTRLLPIRQKPENFSMGVMHCSNAIENCVGERAGRPLRDHFRFIRRLAWKRNYEAQKPFEPKPKKKKTKRKSAWIKEQPKEPVIRKLKKGLKVEKNPKKTDEDHLSNYFFSPLPKHLLQPVSTIAGKPKRTGFPPYSQPFPFKPLQNYTTNIENYMAEKYLDSMYLDKIFLKKLTTQPGAMCPNQKGSAIIKQLAKTGYKIVSYKQELLRTRRPFYFIKYQEARVSGALKARQQEELNIQQQNTKKEADVLLIKMQEALKGKQLRVMLDVVEKLRIYCDSKSKRLLMDKDQYLQEIYESVCRGFYDINRLNKDQYVWDQEKRIYMAFGLPVSRAPSSDSVVEQFKNVFADYKKLVHLFERRLQSATSCMELCWCYHELSRFHIELKRFDLATAYSRKCIQEGHKCGKLQWVINGTMLLVKVHISQHNKNDAKNDVLSALDVAERLGDMNLREYLNRCLEVIERIEFDETQAMKVLEKREKNIVAMMTSAKMKDEVSHLFRMMAVMPSSRRMLVMPGVRIEDMEKKSKIYRKQSIMPTSSRETKMDSSAGFSPSYMNQRTVTKESKKDKESRGVGFMELIQYHV</sequence>
<dbReference type="EMBL" id="JANEYG010000006">
    <property type="protein sequence ID" value="KAJ8922716.1"/>
    <property type="molecule type" value="Genomic_DNA"/>
</dbReference>
<dbReference type="InterPro" id="IPR011990">
    <property type="entry name" value="TPR-like_helical_dom_sf"/>
</dbReference>
<reference evidence="3 4" key="1">
    <citation type="journal article" date="2023" name="Insect Mol. Biol.">
        <title>Genome sequencing provides insights into the evolution of gene families encoding plant cell wall-degrading enzymes in longhorned beetles.</title>
        <authorList>
            <person name="Shin N.R."/>
            <person name="Okamura Y."/>
            <person name="Kirsch R."/>
            <person name="Pauchet Y."/>
        </authorList>
    </citation>
    <scope>NUCLEOTIDE SEQUENCE [LARGE SCALE GENOMIC DNA]</scope>
    <source>
        <strain evidence="3">EAD_L_NR</strain>
    </source>
</reference>
<feature type="compositionally biased region" description="Basic residues" evidence="2">
    <location>
        <begin position="170"/>
        <end position="180"/>
    </location>
</feature>
<keyword evidence="4" id="KW-1185">Reference proteome</keyword>